<sequence length="99" mass="11736">MLKYILLQISIRKKPSHSEIKELIKLPLSERFVSKIFPFYPIEMGPLWSMKYPDIMIITDRLHKIRLKMNGSVFFAKNKTTNTSDNERLFNNYGDIQIT</sequence>
<evidence type="ECO:0000313" key="1">
    <source>
        <dbReference type="EMBL" id="KAK1130527.1"/>
    </source>
</evidence>
<dbReference type="Proteomes" id="UP001177670">
    <property type="component" value="Unassembled WGS sequence"/>
</dbReference>
<dbReference type="EMBL" id="JAHYIQ010000007">
    <property type="protein sequence ID" value="KAK1130527.1"/>
    <property type="molecule type" value="Genomic_DNA"/>
</dbReference>
<name>A0AA40G3T2_9HYME</name>
<gene>
    <name evidence="1" type="ORF">K0M31_018654</name>
</gene>
<reference evidence="1" key="1">
    <citation type="submission" date="2021-10" db="EMBL/GenBank/DDBJ databases">
        <title>Melipona bicolor Genome sequencing and assembly.</title>
        <authorList>
            <person name="Araujo N.S."/>
            <person name="Arias M.C."/>
        </authorList>
    </citation>
    <scope>NUCLEOTIDE SEQUENCE</scope>
    <source>
        <strain evidence="1">USP_2M_L1-L4_2017</strain>
        <tissue evidence="1">Whole body</tissue>
    </source>
</reference>
<comment type="caution">
    <text evidence="1">The sequence shown here is derived from an EMBL/GenBank/DDBJ whole genome shotgun (WGS) entry which is preliminary data.</text>
</comment>
<dbReference type="AlphaFoldDB" id="A0AA40G3T2"/>
<accession>A0AA40G3T2</accession>
<protein>
    <submittedName>
        <fullName evidence="1">Uncharacterized protein</fullName>
    </submittedName>
</protein>
<proteinExistence type="predicted"/>
<keyword evidence="2" id="KW-1185">Reference proteome</keyword>
<organism evidence="1 2">
    <name type="scientific">Melipona bicolor</name>
    <dbReference type="NCBI Taxonomy" id="60889"/>
    <lineage>
        <taxon>Eukaryota</taxon>
        <taxon>Metazoa</taxon>
        <taxon>Ecdysozoa</taxon>
        <taxon>Arthropoda</taxon>
        <taxon>Hexapoda</taxon>
        <taxon>Insecta</taxon>
        <taxon>Pterygota</taxon>
        <taxon>Neoptera</taxon>
        <taxon>Endopterygota</taxon>
        <taxon>Hymenoptera</taxon>
        <taxon>Apocrita</taxon>
        <taxon>Aculeata</taxon>
        <taxon>Apoidea</taxon>
        <taxon>Anthophila</taxon>
        <taxon>Apidae</taxon>
        <taxon>Melipona</taxon>
    </lineage>
</organism>
<evidence type="ECO:0000313" key="2">
    <source>
        <dbReference type="Proteomes" id="UP001177670"/>
    </source>
</evidence>